<keyword evidence="4" id="KW-0904">Protein phosphatase</keyword>
<evidence type="ECO:0000256" key="3">
    <source>
        <dbReference type="ARBA" id="ARBA00022801"/>
    </source>
</evidence>
<dbReference type="InterPro" id="IPR000340">
    <property type="entry name" value="Dual-sp_phosphatase_cat-dom"/>
</dbReference>
<dbReference type="InterPro" id="IPR016130">
    <property type="entry name" value="Tyr_Pase_AS"/>
</dbReference>
<dbReference type="PANTHER" id="PTHR10159:SF530">
    <property type="entry name" value="DUAL SPECIFICITY PROTEIN PHOSPHATASE DDB_G0271350-RELATED"/>
    <property type="match status" value="1"/>
</dbReference>
<dbReference type="InterPro" id="IPR029021">
    <property type="entry name" value="Prot-tyrosine_phosphatase-like"/>
</dbReference>
<dbReference type="SMART" id="SM00195">
    <property type="entry name" value="DSPc"/>
    <property type="match status" value="1"/>
</dbReference>
<dbReference type="SUPFAM" id="SSF52821">
    <property type="entry name" value="Rhodanese/Cell cycle control phosphatase"/>
    <property type="match status" value="1"/>
</dbReference>
<proteinExistence type="inferred from homology"/>
<dbReference type="Pfam" id="PF00782">
    <property type="entry name" value="DSPc"/>
    <property type="match status" value="1"/>
</dbReference>
<feature type="domain" description="Tyrosine-protein phosphatase" evidence="5">
    <location>
        <begin position="206"/>
        <end position="348"/>
    </location>
</feature>
<dbReference type="OrthoDB" id="165342at2759"/>
<dbReference type="GO" id="GO:0004725">
    <property type="term" value="F:protein tyrosine phosphatase activity"/>
    <property type="evidence" value="ECO:0007669"/>
    <property type="project" value="UniProtKB-EC"/>
</dbReference>
<dbReference type="PRINTS" id="PR01764">
    <property type="entry name" value="MAPKPHPHTASE"/>
</dbReference>
<accession>A0A834R4B3</accession>
<keyword evidence="3" id="KW-0378">Hydrolase</keyword>
<dbReference type="PROSITE" id="PS00383">
    <property type="entry name" value="TYR_PHOSPHATASE_1"/>
    <property type="match status" value="1"/>
</dbReference>
<dbReference type="InterPro" id="IPR020422">
    <property type="entry name" value="TYR_PHOSPHATASE_DUAL_dom"/>
</dbReference>
<dbReference type="GO" id="GO:0005634">
    <property type="term" value="C:nucleus"/>
    <property type="evidence" value="ECO:0007669"/>
    <property type="project" value="TreeGrafter"/>
</dbReference>
<dbReference type="CDD" id="cd01446">
    <property type="entry name" value="DSP_MapKP"/>
    <property type="match status" value="1"/>
</dbReference>
<gene>
    <name evidence="8" type="ORF">SSS_3341</name>
</gene>
<evidence type="ECO:0000259" key="7">
    <source>
        <dbReference type="PROSITE" id="PS50206"/>
    </source>
</evidence>
<evidence type="ECO:0000259" key="5">
    <source>
        <dbReference type="PROSITE" id="PS50054"/>
    </source>
</evidence>
<evidence type="ECO:0000256" key="4">
    <source>
        <dbReference type="ARBA" id="ARBA00022912"/>
    </source>
</evidence>
<dbReference type="Pfam" id="PF00581">
    <property type="entry name" value="Rhodanese"/>
    <property type="match status" value="1"/>
</dbReference>
<reference evidence="10" key="1">
    <citation type="journal article" date="2020" name="PLoS Negl. Trop. Dis.">
        <title>High-quality nuclear genome for Sarcoptes scabiei-A critical resource for a neglected parasite.</title>
        <authorList>
            <person name="Korhonen P.K."/>
            <person name="Gasser R.B."/>
            <person name="Ma G."/>
            <person name="Wang T."/>
            <person name="Stroehlein A.J."/>
            <person name="Young N.D."/>
            <person name="Ang C.S."/>
            <person name="Fernando D.D."/>
            <person name="Lu H.C."/>
            <person name="Taylor S."/>
            <person name="Reynolds S.L."/>
            <person name="Mofiz E."/>
            <person name="Najaraj S.H."/>
            <person name="Gowda H."/>
            <person name="Madugundu A."/>
            <person name="Renuse S."/>
            <person name="Holt D."/>
            <person name="Pandey A."/>
            <person name="Papenfuss A.T."/>
            <person name="Fischer K."/>
        </authorList>
    </citation>
    <scope>NUCLEOTIDE SEQUENCE [LARGE SCALE GENOMIC DNA]</scope>
</reference>
<protein>
    <recommendedName>
        <fullName evidence="2">protein-tyrosine-phosphatase</fullName>
        <ecNumber evidence="2">3.1.3.48</ecNumber>
    </recommendedName>
</protein>
<evidence type="ECO:0000259" key="6">
    <source>
        <dbReference type="PROSITE" id="PS50056"/>
    </source>
</evidence>
<dbReference type="PANTHER" id="PTHR10159">
    <property type="entry name" value="DUAL SPECIFICITY PROTEIN PHOSPHATASE"/>
    <property type="match status" value="1"/>
</dbReference>
<reference evidence="8" key="2">
    <citation type="submission" date="2020-01" db="EMBL/GenBank/DDBJ databases">
        <authorList>
            <person name="Korhonen P.K.K."/>
            <person name="Guangxu M.G."/>
            <person name="Wang T.W."/>
            <person name="Stroehlein A.J.S."/>
            <person name="Young N.D."/>
            <person name="Ang C.-S.A."/>
            <person name="Fernando D.W.F."/>
            <person name="Lu H.L."/>
            <person name="Taylor S.T."/>
            <person name="Ehtesham M.E.M."/>
            <person name="Najaraj S.H.N."/>
            <person name="Harsha G.H.G."/>
            <person name="Madugundu A.M."/>
            <person name="Renuse S.R."/>
            <person name="Holt D.H."/>
            <person name="Pandey A.P."/>
            <person name="Papenfuss A.P."/>
            <person name="Gasser R.B.G."/>
            <person name="Fischer K.F."/>
        </authorList>
    </citation>
    <scope>NUCLEOTIDE SEQUENCE</scope>
    <source>
        <strain evidence="8">SSS_KF_BRIS2020</strain>
    </source>
</reference>
<dbReference type="EMBL" id="WVUK01000062">
    <property type="protein sequence ID" value="KAF7490067.1"/>
    <property type="molecule type" value="Genomic_DNA"/>
</dbReference>
<dbReference type="EnsemblMetazoa" id="SSS_3341s_mrna">
    <property type="protein sequence ID" value="KAF7490067.1"/>
    <property type="gene ID" value="SSS_3341"/>
</dbReference>
<dbReference type="InterPro" id="IPR036873">
    <property type="entry name" value="Rhodanese-like_dom_sf"/>
</dbReference>
<dbReference type="GO" id="GO:0005737">
    <property type="term" value="C:cytoplasm"/>
    <property type="evidence" value="ECO:0007669"/>
    <property type="project" value="TreeGrafter"/>
</dbReference>
<dbReference type="GO" id="GO:0001706">
    <property type="term" value="P:endoderm formation"/>
    <property type="evidence" value="ECO:0007669"/>
    <property type="project" value="TreeGrafter"/>
</dbReference>
<dbReference type="Gene3D" id="3.90.190.10">
    <property type="entry name" value="Protein tyrosine phosphatase superfamily"/>
    <property type="match status" value="1"/>
</dbReference>
<dbReference type="InterPro" id="IPR008343">
    <property type="entry name" value="MKP"/>
</dbReference>
<dbReference type="PROSITE" id="PS50206">
    <property type="entry name" value="RHODANESE_3"/>
    <property type="match status" value="1"/>
</dbReference>
<reference evidence="9" key="3">
    <citation type="submission" date="2022-06" db="UniProtKB">
        <authorList>
            <consortium name="EnsemblMetazoa"/>
        </authorList>
    </citation>
    <scope>IDENTIFICATION</scope>
</reference>
<evidence type="ECO:0000313" key="8">
    <source>
        <dbReference type="EMBL" id="KAF7490067.1"/>
    </source>
</evidence>
<dbReference type="InterPro" id="IPR001763">
    <property type="entry name" value="Rhodanese-like_dom"/>
</dbReference>
<feature type="domain" description="Tyrosine specific protein phosphatases" evidence="6">
    <location>
        <begin position="274"/>
        <end position="326"/>
    </location>
</feature>
<dbReference type="SMART" id="SM00450">
    <property type="entry name" value="RHOD"/>
    <property type="match status" value="1"/>
</dbReference>
<dbReference type="EC" id="3.1.3.48" evidence="2"/>
<evidence type="ECO:0000313" key="9">
    <source>
        <dbReference type="EnsemblMetazoa" id="KAF7490067.1"/>
    </source>
</evidence>
<dbReference type="GO" id="GO:0017017">
    <property type="term" value="F:MAP kinase tyrosine/serine/threonine phosphatase activity"/>
    <property type="evidence" value="ECO:0007669"/>
    <property type="project" value="InterPro"/>
</dbReference>
<dbReference type="Proteomes" id="UP000070412">
    <property type="component" value="Unassembled WGS sequence"/>
</dbReference>
<dbReference type="OMA" id="MVNMQVC"/>
<name>A0A834R4B3_SARSC</name>
<evidence type="ECO:0000256" key="1">
    <source>
        <dbReference type="ARBA" id="ARBA00008601"/>
    </source>
</evidence>
<organism evidence="8">
    <name type="scientific">Sarcoptes scabiei</name>
    <name type="common">Itch mite</name>
    <name type="synonym">Acarus scabiei</name>
    <dbReference type="NCBI Taxonomy" id="52283"/>
    <lineage>
        <taxon>Eukaryota</taxon>
        <taxon>Metazoa</taxon>
        <taxon>Ecdysozoa</taxon>
        <taxon>Arthropoda</taxon>
        <taxon>Chelicerata</taxon>
        <taxon>Arachnida</taxon>
        <taxon>Acari</taxon>
        <taxon>Acariformes</taxon>
        <taxon>Sarcoptiformes</taxon>
        <taxon>Astigmata</taxon>
        <taxon>Psoroptidia</taxon>
        <taxon>Sarcoptoidea</taxon>
        <taxon>Sarcoptidae</taxon>
        <taxon>Sarcoptinae</taxon>
        <taxon>Sarcoptes</taxon>
    </lineage>
</organism>
<keyword evidence="10" id="KW-1185">Reference proteome</keyword>
<feature type="domain" description="Rhodanese" evidence="7">
    <location>
        <begin position="29"/>
        <end position="141"/>
    </location>
</feature>
<dbReference type="AlphaFoldDB" id="A0A834R4B3"/>
<evidence type="ECO:0000256" key="2">
    <source>
        <dbReference type="ARBA" id="ARBA00013064"/>
    </source>
</evidence>
<dbReference type="InterPro" id="IPR000387">
    <property type="entry name" value="Tyr_Pase_dom"/>
</dbReference>
<dbReference type="SUPFAM" id="SSF52799">
    <property type="entry name" value="(Phosphotyrosine protein) phosphatases II"/>
    <property type="match status" value="1"/>
</dbReference>
<comment type="similarity">
    <text evidence="1">Belongs to the protein-tyrosine phosphatase family. Non-receptor class dual specificity subfamily.</text>
</comment>
<dbReference type="Gene3D" id="3.40.250.10">
    <property type="entry name" value="Rhodanese-like domain"/>
    <property type="match status" value="1"/>
</dbReference>
<evidence type="ECO:0000313" key="10">
    <source>
        <dbReference type="Proteomes" id="UP000070412"/>
    </source>
</evidence>
<dbReference type="PROSITE" id="PS50056">
    <property type="entry name" value="TYR_PHOSPHATASE_2"/>
    <property type="match status" value="1"/>
</dbReference>
<dbReference type="PROSITE" id="PS50054">
    <property type="entry name" value="TYR_PHOSPHATASE_DUAL"/>
    <property type="match status" value="1"/>
</dbReference>
<sequence length="357" mass="41457">MIGLSSEHLSELLGDIKSHDSENAEDDSSASHLLIIDCRSFLVHNDSHIIHSINVFCPAFLRRRNGNKPFLKTLFTDSKIRDRLSSDYYLHIILYEDHDLTSDSIAFYIARCLREEAGIKYIYYLEGGYTHFRTHYPIFCTNTPQPKFLKSIRTKCYNNRSRLSDTSNIHTWPFRSKNTDFSKPSTPKTLKIYEDLPHFLFDDQNEPAELLPYLFLGNECHASSRKTLMNLGITAVLNVSKACPNHFEQDFNYKRIPISDSKCDDITRVIDEALNFIDKIKEDCNGKVLVHCRAGISRSATICIAYLIKTKRLRMEEAYEFVKARRSLISPNFNFMAQLIEFEDQVFSKNKQNLHRN</sequence>
<dbReference type="GO" id="GO:0043409">
    <property type="term" value="P:negative regulation of MAPK cascade"/>
    <property type="evidence" value="ECO:0007669"/>
    <property type="project" value="TreeGrafter"/>
</dbReference>